<dbReference type="Proteomes" id="UP000602510">
    <property type="component" value="Unassembled WGS sequence"/>
</dbReference>
<dbReference type="EMBL" id="WSZM01000306">
    <property type="protein sequence ID" value="KAF4035581.1"/>
    <property type="molecule type" value="Genomic_DNA"/>
</dbReference>
<comment type="caution">
    <text evidence="1">The sequence shown here is derived from an EMBL/GenBank/DDBJ whole genome shotgun (WGS) entry which is preliminary data.</text>
</comment>
<reference evidence="1" key="1">
    <citation type="submission" date="2020-04" db="EMBL/GenBank/DDBJ databases">
        <title>Hybrid Assembly of Korean Phytophthora infestans isolates.</title>
        <authorList>
            <person name="Prokchorchik M."/>
            <person name="Lee Y."/>
            <person name="Seo J."/>
            <person name="Cho J.-H."/>
            <person name="Park Y.-E."/>
            <person name="Jang D.-C."/>
            <person name="Im J.-S."/>
            <person name="Choi J.-G."/>
            <person name="Park H.-J."/>
            <person name="Lee G.-B."/>
            <person name="Lee Y.-G."/>
            <person name="Hong S.-Y."/>
            <person name="Cho K."/>
            <person name="Sohn K.H."/>
        </authorList>
    </citation>
    <scope>NUCLEOTIDE SEQUENCE</scope>
    <source>
        <strain evidence="1">KR_1_A1</strain>
    </source>
</reference>
<evidence type="ECO:0000313" key="1">
    <source>
        <dbReference type="EMBL" id="KAF4035581.1"/>
    </source>
</evidence>
<accession>A0A833S7L2</accession>
<proteinExistence type="predicted"/>
<evidence type="ECO:0000313" key="2">
    <source>
        <dbReference type="Proteomes" id="UP000602510"/>
    </source>
</evidence>
<gene>
    <name evidence="1" type="ORF">GN244_ATG12397</name>
</gene>
<name>A0A833S7L2_PHYIN</name>
<protein>
    <submittedName>
        <fullName evidence="1">Uncharacterized protein</fullName>
    </submittedName>
</protein>
<sequence length="81" mass="8553">MANLVTGHGLQTRRDLQTQVIVDLRLGPDLVTSATDGTVLGRGQVETIGITMCLVGLLYSANQSIAMTTLDHAGLRGDTET</sequence>
<dbReference type="AlphaFoldDB" id="A0A833S7L2"/>
<organism evidence="1 2">
    <name type="scientific">Phytophthora infestans</name>
    <name type="common">Potato late blight agent</name>
    <name type="synonym">Botrytis infestans</name>
    <dbReference type="NCBI Taxonomy" id="4787"/>
    <lineage>
        <taxon>Eukaryota</taxon>
        <taxon>Sar</taxon>
        <taxon>Stramenopiles</taxon>
        <taxon>Oomycota</taxon>
        <taxon>Peronosporomycetes</taxon>
        <taxon>Peronosporales</taxon>
        <taxon>Peronosporaceae</taxon>
        <taxon>Phytophthora</taxon>
    </lineage>
</organism>
<keyword evidence="2" id="KW-1185">Reference proteome</keyword>